<reference evidence="8 9" key="1">
    <citation type="submission" date="2017-07" db="EMBL/GenBank/DDBJ databases">
        <title>Recovery of genomes from metagenomes via a dereplication, aggregation, and scoring strategy.</title>
        <authorList>
            <person name="Sieber C.M."/>
            <person name="Probst A.J."/>
            <person name="Sharrar A."/>
            <person name="Thomas B.C."/>
            <person name="Hess M."/>
            <person name="Tringe S.G."/>
            <person name="Banfield J.F."/>
        </authorList>
    </citation>
    <scope>NUCLEOTIDE SEQUENCE [LARGE SCALE GENOMIC DNA]</scope>
    <source>
        <strain evidence="8">JGI_Cruoil_03_51_56</strain>
    </source>
</reference>
<dbReference type="InterPro" id="IPR034457">
    <property type="entry name" value="Organic_radical-activating"/>
</dbReference>
<dbReference type="InterPro" id="IPR006638">
    <property type="entry name" value="Elp3/MiaA/NifB-like_rSAM"/>
</dbReference>
<evidence type="ECO:0000313" key="9">
    <source>
        <dbReference type="Proteomes" id="UP000215559"/>
    </source>
</evidence>
<dbReference type="InterPro" id="IPR012840">
    <property type="entry name" value="NrdG2"/>
</dbReference>
<keyword evidence="6" id="KW-0411">Iron-sulfur</keyword>
<dbReference type="PROSITE" id="PS51257">
    <property type="entry name" value="PROKAR_LIPOPROTEIN"/>
    <property type="match status" value="1"/>
</dbReference>
<dbReference type="AlphaFoldDB" id="A0A235BSD0"/>
<dbReference type="EMBL" id="NOZP01000156">
    <property type="protein sequence ID" value="OYD14475.1"/>
    <property type="molecule type" value="Genomic_DNA"/>
</dbReference>
<dbReference type="InterPro" id="IPR007197">
    <property type="entry name" value="rSAM"/>
</dbReference>
<dbReference type="GO" id="GO:0046872">
    <property type="term" value="F:metal ion binding"/>
    <property type="evidence" value="ECO:0007669"/>
    <property type="project" value="UniProtKB-KW"/>
</dbReference>
<dbReference type="CDD" id="cd01335">
    <property type="entry name" value="Radical_SAM"/>
    <property type="match status" value="1"/>
</dbReference>
<dbReference type="SFLD" id="SFLDG01094">
    <property type="entry name" value="Uncharacterised_Radical_SAM_Su"/>
    <property type="match status" value="1"/>
</dbReference>
<comment type="cofactor">
    <cofactor evidence="1">
        <name>[4Fe-4S] cluster</name>
        <dbReference type="ChEBI" id="CHEBI:49883"/>
    </cofactor>
</comment>
<keyword evidence="3" id="KW-0949">S-adenosyl-L-methionine</keyword>
<dbReference type="InterPro" id="IPR058240">
    <property type="entry name" value="rSAM_sf"/>
</dbReference>
<dbReference type="SFLD" id="SFLDS00029">
    <property type="entry name" value="Radical_SAM"/>
    <property type="match status" value="1"/>
</dbReference>
<evidence type="ECO:0000256" key="1">
    <source>
        <dbReference type="ARBA" id="ARBA00001966"/>
    </source>
</evidence>
<evidence type="ECO:0000256" key="2">
    <source>
        <dbReference type="ARBA" id="ARBA00022485"/>
    </source>
</evidence>
<keyword evidence="5" id="KW-0408">Iron</keyword>
<dbReference type="Pfam" id="PF04055">
    <property type="entry name" value="Radical_SAM"/>
    <property type="match status" value="1"/>
</dbReference>
<organism evidence="8 9">
    <name type="scientific">candidate division WOR-3 bacterium JGI_Cruoil_03_51_56</name>
    <dbReference type="NCBI Taxonomy" id="1973747"/>
    <lineage>
        <taxon>Bacteria</taxon>
        <taxon>Bacteria division WOR-3</taxon>
    </lineage>
</organism>
<dbReference type="PROSITE" id="PS51918">
    <property type="entry name" value="RADICAL_SAM"/>
    <property type="match status" value="1"/>
</dbReference>
<dbReference type="PANTHER" id="PTHR30352:SF5">
    <property type="entry name" value="PYRUVATE FORMATE-LYASE 1-ACTIVATING ENZYME"/>
    <property type="match status" value="1"/>
</dbReference>
<dbReference type="Gene3D" id="3.20.20.70">
    <property type="entry name" value="Aldolase class I"/>
    <property type="match status" value="1"/>
</dbReference>
<feature type="domain" description="Radical SAM core" evidence="7">
    <location>
        <begin position="17"/>
        <end position="234"/>
    </location>
</feature>
<dbReference type="NCBIfam" id="TIGR02495">
    <property type="entry name" value="NrdG2"/>
    <property type="match status" value="1"/>
</dbReference>
<evidence type="ECO:0000256" key="4">
    <source>
        <dbReference type="ARBA" id="ARBA00022723"/>
    </source>
</evidence>
<dbReference type="GO" id="GO:0051539">
    <property type="term" value="F:4 iron, 4 sulfur cluster binding"/>
    <property type="evidence" value="ECO:0007669"/>
    <property type="project" value="UniProtKB-KW"/>
</dbReference>
<dbReference type="Proteomes" id="UP000215559">
    <property type="component" value="Unassembled WGS sequence"/>
</dbReference>
<dbReference type="InterPro" id="IPR013785">
    <property type="entry name" value="Aldolase_TIM"/>
</dbReference>
<sequence>MLYQMRILGFMETSLVDWDGHIVSVIFLGGCNFRCPFCHNYKLAHNDPKFPEIPWNEISPVLKRKKSWLDGVCITGGEPMMHPEIFSLCQDIKEQGIGVKMDTNGYYPYPLKRLIEQKLCDFVAMDVKAPLNEKYSQAVGRKLDLAPIRRSIQLLMESGIGYEFRSTLVPGLIDPEDIPKIGKAVKGAKLFTFQHYNPKDAPTKVYKEKGSYSRTQAEEMAERLKPFVKEVKLRGKFL</sequence>
<dbReference type="GO" id="GO:0003824">
    <property type="term" value="F:catalytic activity"/>
    <property type="evidence" value="ECO:0007669"/>
    <property type="project" value="InterPro"/>
</dbReference>
<evidence type="ECO:0000256" key="3">
    <source>
        <dbReference type="ARBA" id="ARBA00022691"/>
    </source>
</evidence>
<dbReference type="SMART" id="SM00729">
    <property type="entry name" value="Elp3"/>
    <property type="match status" value="1"/>
</dbReference>
<keyword evidence="2" id="KW-0004">4Fe-4S</keyword>
<dbReference type="SUPFAM" id="SSF102114">
    <property type="entry name" value="Radical SAM enzymes"/>
    <property type="match status" value="1"/>
</dbReference>
<gene>
    <name evidence="8" type="ORF">CH330_08570</name>
</gene>
<dbReference type="PANTHER" id="PTHR30352">
    <property type="entry name" value="PYRUVATE FORMATE-LYASE-ACTIVATING ENZYME"/>
    <property type="match status" value="1"/>
</dbReference>
<name>A0A235BSD0_UNCW3</name>
<accession>A0A235BSD0</accession>
<evidence type="ECO:0000259" key="7">
    <source>
        <dbReference type="PROSITE" id="PS51918"/>
    </source>
</evidence>
<proteinExistence type="predicted"/>
<evidence type="ECO:0000256" key="6">
    <source>
        <dbReference type="ARBA" id="ARBA00023014"/>
    </source>
</evidence>
<comment type="caution">
    <text evidence="8">The sequence shown here is derived from an EMBL/GenBank/DDBJ whole genome shotgun (WGS) entry which is preliminary data.</text>
</comment>
<evidence type="ECO:0000256" key="5">
    <source>
        <dbReference type="ARBA" id="ARBA00023004"/>
    </source>
</evidence>
<keyword evidence="4" id="KW-0479">Metal-binding</keyword>
<evidence type="ECO:0000313" key="8">
    <source>
        <dbReference type="EMBL" id="OYD14475.1"/>
    </source>
</evidence>
<protein>
    <submittedName>
        <fullName evidence="8">Anaerobic ribonucleoside-triphosphate reductase activating protein</fullName>
    </submittedName>
</protein>